<dbReference type="SMART" id="SM01210">
    <property type="entry name" value="GARS_C"/>
    <property type="match status" value="1"/>
</dbReference>
<dbReference type="Proteomes" id="UP000034706">
    <property type="component" value="Unassembled WGS sequence"/>
</dbReference>
<dbReference type="GO" id="GO:0006189">
    <property type="term" value="P:'de novo' IMP biosynthetic process"/>
    <property type="evidence" value="ECO:0007669"/>
    <property type="project" value="UniProtKB-UniPathway"/>
</dbReference>
<dbReference type="Gene3D" id="3.30.470.20">
    <property type="entry name" value="ATP-grasp fold, B domain"/>
    <property type="match status" value="1"/>
</dbReference>
<keyword evidence="4 10" id="KW-0547">Nucleotide-binding</keyword>
<protein>
    <recommendedName>
        <fullName evidence="2">phosphoribosylamine--glycine ligase</fullName>
        <ecNumber evidence="2">6.3.4.13</ecNumber>
    </recommendedName>
    <alternativeName>
        <fullName evidence="8">Glycinamide ribonucleotide synthetase</fullName>
    </alternativeName>
    <alternativeName>
        <fullName evidence="9">Phosphoribosylglycinamide synthetase</fullName>
    </alternativeName>
</protein>
<evidence type="ECO:0000313" key="12">
    <source>
        <dbReference type="EMBL" id="KKQ92913.1"/>
    </source>
</evidence>
<accession>A0A0G0LLY9</accession>
<dbReference type="SUPFAM" id="SSF56059">
    <property type="entry name" value="Glutathione synthetase ATP-binding domain-like"/>
    <property type="match status" value="1"/>
</dbReference>
<gene>
    <name evidence="12" type="ORF">UT16_C0002G0003</name>
</gene>
<evidence type="ECO:0000256" key="3">
    <source>
        <dbReference type="ARBA" id="ARBA00022598"/>
    </source>
</evidence>
<reference evidence="12" key="1">
    <citation type="journal article" date="2015" name="Nature">
        <title>rRNA introns, odd ribosomes, and small enigmatic genomes across a large radiation of phyla.</title>
        <authorList>
            <person name="Brown C.T."/>
            <person name="Hug L.A."/>
            <person name="Thomas B.C."/>
            <person name="Sharon I."/>
            <person name="Castelle C.J."/>
            <person name="Singh A."/>
            <person name="Wilkins M.J."/>
            <person name="Williams K.H."/>
            <person name="Banfield J.F."/>
        </authorList>
    </citation>
    <scope>NUCLEOTIDE SEQUENCE [LARGE SCALE GENOMIC DNA]</scope>
</reference>
<feature type="domain" description="ATP-grasp" evidence="11">
    <location>
        <begin position="133"/>
        <end position="336"/>
    </location>
</feature>
<comment type="pathway">
    <text evidence="1">Purine metabolism; IMP biosynthesis via de novo pathway; N(1)-(5-phospho-D-ribosyl)glycinamide from 5-phospho-alpha-D-ribose 1-diphosphate: step 2/2.</text>
</comment>
<dbReference type="Gene3D" id="3.90.600.10">
    <property type="entry name" value="Phosphoribosylglycinamide synthetase, C-terminal domain"/>
    <property type="match status" value="1"/>
</dbReference>
<evidence type="ECO:0000259" key="11">
    <source>
        <dbReference type="PROSITE" id="PS50975"/>
    </source>
</evidence>
<evidence type="ECO:0000256" key="9">
    <source>
        <dbReference type="ARBA" id="ARBA00042864"/>
    </source>
</evidence>
<comment type="caution">
    <text evidence="12">The sequence shown here is derived from an EMBL/GenBank/DDBJ whole genome shotgun (WGS) entry which is preliminary data.</text>
</comment>
<evidence type="ECO:0000256" key="7">
    <source>
        <dbReference type="ARBA" id="ARBA00038345"/>
    </source>
</evidence>
<evidence type="ECO:0000256" key="10">
    <source>
        <dbReference type="PROSITE-ProRule" id="PRU00409"/>
    </source>
</evidence>
<keyword evidence="5" id="KW-0658">Purine biosynthesis</keyword>
<dbReference type="PANTHER" id="PTHR43472:SF1">
    <property type="entry name" value="PHOSPHORIBOSYLAMINE--GLYCINE LIGASE, CHLOROPLASTIC"/>
    <property type="match status" value="1"/>
</dbReference>
<dbReference type="GO" id="GO:0046872">
    <property type="term" value="F:metal ion binding"/>
    <property type="evidence" value="ECO:0007669"/>
    <property type="project" value="InterPro"/>
</dbReference>
<evidence type="ECO:0000256" key="5">
    <source>
        <dbReference type="ARBA" id="ARBA00022755"/>
    </source>
</evidence>
<dbReference type="EMBL" id="LBVT01000002">
    <property type="protein sequence ID" value="KKQ92913.1"/>
    <property type="molecule type" value="Genomic_DNA"/>
</dbReference>
<dbReference type="PATRIC" id="fig|1618611.3.peg.43"/>
<dbReference type="InterPro" id="IPR020561">
    <property type="entry name" value="PRibGlycinamid_synth_ATP-grasp"/>
</dbReference>
<evidence type="ECO:0000256" key="6">
    <source>
        <dbReference type="ARBA" id="ARBA00022840"/>
    </source>
</evidence>
<dbReference type="GO" id="GO:0004637">
    <property type="term" value="F:phosphoribosylamine-glycine ligase activity"/>
    <property type="evidence" value="ECO:0007669"/>
    <property type="project" value="UniProtKB-EC"/>
</dbReference>
<dbReference type="PROSITE" id="PS50975">
    <property type="entry name" value="ATP_GRASP"/>
    <property type="match status" value="1"/>
</dbReference>
<dbReference type="SUPFAM" id="SSF51246">
    <property type="entry name" value="Rudiment single hybrid motif"/>
    <property type="match status" value="1"/>
</dbReference>
<name>A0A0G0LLY9_9BACT</name>
<dbReference type="GO" id="GO:0005524">
    <property type="term" value="F:ATP binding"/>
    <property type="evidence" value="ECO:0007669"/>
    <property type="project" value="UniProtKB-UniRule"/>
</dbReference>
<dbReference type="InterPro" id="IPR020560">
    <property type="entry name" value="PRibGlycinamide_synth_C-dom"/>
</dbReference>
<dbReference type="UniPathway" id="UPA00074">
    <property type="reaction ID" value="UER00125"/>
</dbReference>
<comment type="similarity">
    <text evidence="7">Belongs to the GARS family.</text>
</comment>
<keyword evidence="6 10" id="KW-0067">ATP-binding</keyword>
<dbReference type="AlphaFoldDB" id="A0A0G0LLY9"/>
<dbReference type="InterPro" id="IPR011054">
    <property type="entry name" value="Rudment_hybrid_motif"/>
</dbReference>
<dbReference type="InterPro" id="IPR037123">
    <property type="entry name" value="PRibGlycinamide_synth_C_sf"/>
</dbReference>
<sequence>MKADFFRKFMSNPASGKNVNIDGSTTNGNGKIFEPKKFLFVSLESLSGDLAWTLKKEGHEVKAYIKAKSDQDVYNGFVDKVDNWESHKDWADVIIFDDVEFGEIADKLRRNGKLVIGGSTYTDKLEMDRDFGQTEMKKYGINILPQWQFTNYDEAIAFIEKNPERYVFKPSGNVPSSGKELSFLGQEEDGKDLLELLKQNKSLWVKKVPVFQLQKFVSGVEIAVGAFFNGKEFILPINVNFEHKRVFPGDIGPFTGEMGTLMFWSEPNKLFKMTLEKMLPALIESGYIGYIDINCIANGKGIYPLEFTARFGYPTIQIQSEGITMPAGEWLYKLAKGENFELKTKKGFQVGVRIMVPTHLVKSIDKETIEMYHDLPILFKKPDNLEGVHIEDVKVEDGVWRIAGRSGCLLVITGSGATVAEARQQVYIRIKNIMAQNMFYRTDIGSKWGVDSDKLQTWGYLY</sequence>
<dbReference type="EC" id="6.3.4.13" evidence="2"/>
<keyword evidence="3 12" id="KW-0436">Ligase</keyword>
<evidence type="ECO:0000256" key="4">
    <source>
        <dbReference type="ARBA" id="ARBA00022741"/>
    </source>
</evidence>
<dbReference type="Pfam" id="PF01071">
    <property type="entry name" value="GARS_A"/>
    <property type="match status" value="1"/>
</dbReference>
<evidence type="ECO:0000256" key="1">
    <source>
        <dbReference type="ARBA" id="ARBA00005174"/>
    </source>
</evidence>
<dbReference type="GO" id="GO:0009113">
    <property type="term" value="P:purine nucleobase biosynthetic process"/>
    <property type="evidence" value="ECO:0007669"/>
    <property type="project" value="InterPro"/>
</dbReference>
<dbReference type="PANTHER" id="PTHR43472">
    <property type="entry name" value="PHOSPHORIBOSYLAMINE--GLYCINE LIGASE"/>
    <property type="match status" value="1"/>
</dbReference>
<dbReference type="InterPro" id="IPR000115">
    <property type="entry name" value="PRibGlycinamide_synth"/>
</dbReference>
<evidence type="ECO:0000313" key="13">
    <source>
        <dbReference type="Proteomes" id="UP000034706"/>
    </source>
</evidence>
<evidence type="ECO:0000256" key="2">
    <source>
        <dbReference type="ARBA" id="ARBA00013255"/>
    </source>
</evidence>
<dbReference type="InterPro" id="IPR011761">
    <property type="entry name" value="ATP-grasp"/>
</dbReference>
<evidence type="ECO:0000256" key="8">
    <source>
        <dbReference type="ARBA" id="ARBA00042242"/>
    </source>
</evidence>
<proteinExistence type="inferred from homology"/>
<dbReference type="SMART" id="SM01209">
    <property type="entry name" value="GARS_A"/>
    <property type="match status" value="1"/>
</dbReference>
<organism evidence="12 13">
    <name type="scientific">Candidatus Azambacteria bacterium GW2011_GWA2_39_10</name>
    <dbReference type="NCBI Taxonomy" id="1618611"/>
    <lineage>
        <taxon>Bacteria</taxon>
        <taxon>Candidatus Azamiibacteriota</taxon>
    </lineage>
</organism>